<keyword evidence="2" id="KW-1185">Reference proteome</keyword>
<evidence type="ECO:0000313" key="1">
    <source>
        <dbReference type="EMBL" id="CAG8749526.1"/>
    </source>
</evidence>
<protein>
    <submittedName>
        <fullName evidence="1">10052_t:CDS:1</fullName>
    </submittedName>
</protein>
<organism evidence="1 2">
    <name type="scientific">Funneliformis caledonium</name>
    <dbReference type="NCBI Taxonomy" id="1117310"/>
    <lineage>
        <taxon>Eukaryota</taxon>
        <taxon>Fungi</taxon>
        <taxon>Fungi incertae sedis</taxon>
        <taxon>Mucoromycota</taxon>
        <taxon>Glomeromycotina</taxon>
        <taxon>Glomeromycetes</taxon>
        <taxon>Glomerales</taxon>
        <taxon>Glomeraceae</taxon>
        <taxon>Funneliformis</taxon>
    </lineage>
</organism>
<name>A0A9N9ISH1_9GLOM</name>
<sequence length="42" mass="4821">TSNSYIKTTLSKFKIQEENSKMTIPYDLISLDILEVDSQDVL</sequence>
<evidence type="ECO:0000313" key="2">
    <source>
        <dbReference type="Proteomes" id="UP000789570"/>
    </source>
</evidence>
<feature type="non-terminal residue" evidence="1">
    <location>
        <position position="42"/>
    </location>
</feature>
<proteinExistence type="predicted"/>
<dbReference type="Proteomes" id="UP000789570">
    <property type="component" value="Unassembled WGS sequence"/>
</dbReference>
<dbReference type="EMBL" id="CAJVPQ010017851">
    <property type="protein sequence ID" value="CAG8749526.1"/>
    <property type="molecule type" value="Genomic_DNA"/>
</dbReference>
<feature type="non-terminal residue" evidence="1">
    <location>
        <position position="1"/>
    </location>
</feature>
<accession>A0A9N9ISH1</accession>
<dbReference type="AlphaFoldDB" id="A0A9N9ISH1"/>
<comment type="caution">
    <text evidence="1">The sequence shown here is derived from an EMBL/GenBank/DDBJ whole genome shotgun (WGS) entry which is preliminary data.</text>
</comment>
<gene>
    <name evidence="1" type="ORF">FCALED_LOCUS16208</name>
</gene>
<reference evidence="1" key="1">
    <citation type="submission" date="2021-06" db="EMBL/GenBank/DDBJ databases">
        <authorList>
            <person name="Kallberg Y."/>
            <person name="Tangrot J."/>
            <person name="Rosling A."/>
        </authorList>
    </citation>
    <scope>NUCLEOTIDE SEQUENCE</scope>
    <source>
        <strain evidence="1">UK204</strain>
    </source>
</reference>